<gene>
    <name evidence="3" type="ORF">ALQ04_04162</name>
</gene>
<feature type="chain" id="PRO_5018188731" description="DUF1330 domain-containing protein" evidence="1">
    <location>
        <begin position="26"/>
        <end position="130"/>
    </location>
</feature>
<dbReference type="PANTHER" id="PTHR41521">
    <property type="match status" value="1"/>
</dbReference>
<dbReference type="PANTHER" id="PTHR41521:SF4">
    <property type="entry name" value="BLR0684 PROTEIN"/>
    <property type="match status" value="1"/>
</dbReference>
<reference evidence="3 4" key="1">
    <citation type="submission" date="2018-08" db="EMBL/GenBank/DDBJ databases">
        <title>Recombination of ecologically and evolutionarily significant loci maintains genetic cohesion in the Pseudomonas syringae species complex.</title>
        <authorList>
            <person name="Dillon M."/>
            <person name="Thakur S."/>
            <person name="Almeida R.N.D."/>
            <person name="Weir B.S."/>
            <person name="Guttman D.S."/>
        </authorList>
    </citation>
    <scope>NUCLEOTIDE SEQUENCE [LARGE SCALE GENOMIC DNA]</scope>
    <source>
        <strain evidence="3 4">ICMP 3353</strain>
    </source>
</reference>
<organism evidence="3 4">
    <name type="scientific">Pseudomonas cichorii</name>
    <dbReference type="NCBI Taxonomy" id="36746"/>
    <lineage>
        <taxon>Bacteria</taxon>
        <taxon>Pseudomonadati</taxon>
        <taxon>Pseudomonadota</taxon>
        <taxon>Gammaproteobacteria</taxon>
        <taxon>Pseudomonadales</taxon>
        <taxon>Pseudomonadaceae</taxon>
        <taxon>Pseudomonas</taxon>
    </lineage>
</organism>
<sequence length="130" mass="14289">MENIMNRFACLLMAVTGLAMNMACAQTPAPPLAYYVAEFEPVTPGAIKPYSERVESTFKPYGGRFIVRGGEVEGLEGEQPMGRLVVIAFDSIQQARAWYHSAAYEEIKPIRHQAGKSNVYIVQGVQPPAP</sequence>
<evidence type="ECO:0000259" key="2">
    <source>
        <dbReference type="Pfam" id="PF07045"/>
    </source>
</evidence>
<dbReference type="Gene3D" id="3.30.70.100">
    <property type="match status" value="1"/>
</dbReference>
<dbReference type="EMBL" id="RBRE01000035">
    <property type="protein sequence ID" value="RMQ47607.1"/>
    <property type="molecule type" value="Genomic_DNA"/>
</dbReference>
<dbReference type="Proteomes" id="UP000277236">
    <property type="component" value="Unassembled WGS sequence"/>
</dbReference>
<dbReference type="SUPFAM" id="SSF54909">
    <property type="entry name" value="Dimeric alpha+beta barrel"/>
    <property type="match status" value="1"/>
</dbReference>
<keyword evidence="1" id="KW-0732">Signal</keyword>
<dbReference type="InterPro" id="IPR011008">
    <property type="entry name" value="Dimeric_a/b-barrel"/>
</dbReference>
<feature type="domain" description="DUF1330" evidence="2">
    <location>
        <begin position="33"/>
        <end position="125"/>
    </location>
</feature>
<dbReference type="OrthoDB" id="9806380at2"/>
<dbReference type="InterPro" id="IPR010753">
    <property type="entry name" value="DUF1330"/>
</dbReference>
<proteinExistence type="predicted"/>
<dbReference type="Pfam" id="PF07045">
    <property type="entry name" value="DUF1330"/>
    <property type="match status" value="1"/>
</dbReference>
<name>A0A3M4M1J0_PSECI</name>
<dbReference type="AlphaFoldDB" id="A0A3M4M1J0"/>
<accession>A0A3M4M1J0</accession>
<evidence type="ECO:0000313" key="4">
    <source>
        <dbReference type="Proteomes" id="UP000277236"/>
    </source>
</evidence>
<protein>
    <recommendedName>
        <fullName evidence="2">DUF1330 domain-containing protein</fullName>
    </recommendedName>
</protein>
<feature type="signal peptide" evidence="1">
    <location>
        <begin position="1"/>
        <end position="25"/>
    </location>
</feature>
<comment type="caution">
    <text evidence="3">The sequence shown here is derived from an EMBL/GenBank/DDBJ whole genome shotgun (WGS) entry which is preliminary data.</text>
</comment>
<evidence type="ECO:0000256" key="1">
    <source>
        <dbReference type="SAM" id="SignalP"/>
    </source>
</evidence>
<evidence type="ECO:0000313" key="3">
    <source>
        <dbReference type="EMBL" id="RMQ47607.1"/>
    </source>
</evidence>